<gene>
    <name evidence="7" type="primary">ga22533</name>
    <name evidence="7" type="ORF">PR202_ga22533</name>
</gene>
<dbReference type="Proteomes" id="UP001054889">
    <property type="component" value="Unassembled WGS sequence"/>
</dbReference>
<dbReference type="InterPro" id="IPR036259">
    <property type="entry name" value="MFS_trans_sf"/>
</dbReference>
<keyword evidence="3 6" id="KW-0812">Transmembrane</keyword>
<dbReference type="GO" id="GO:0016020">
    <property type="term" value="C:membrane"/>
    <property type="evidence" value="ECO:0007669"/>
    <property type="project" value="UniProtKB-SubCell"/>
</dbReference>
<evidence type="ECO:0000256" key="5">
    <source>
        <dbReference type="ARBA" id="ARBA00023136"/>
    </source>
</evidence>
<reference evidence="7" key="1">
    <citation type="journal article" date="2018" name="DNA Res.">
        <title>Multiple hybrid de novo genome assembly of finger millet, an orphan allotetraploid crop.</title>
        <authorList>
            <person name="Hatakeyama M."/>
            <person name="Aluri S."/>
            <person name="Balachadran M.T."/>
            <person name="Sivarajan S.R."/>
            <person name="Patrignani A."/>
            <person name="Gruter S."/>
            <person name="Poveda L."/>
            <person name="Shimizu-Inatsugi R."/>
            <person name="Baeten J."/>
            <person name="Francoijs K.J."/>
            <person name="Nataraja K.N."/>
            <person name="Reddy Y.A.N."/>
            <person name="Phadnis S."/>
            <person name="Ravikumar R.L."/>
            <person name="Schlapbach R."/>
            <person name="Sreeman S.M."/>
            <person name="Shimizu K.K."/>
        </authorList>
    </citation>
    <scope>NUCLEOTIDE SEQUENCE</scope>
</reference>
<feature type="transmembrane region" description="Helical" evidence="6">
    <location>
        <begin position="308"/>
        <end position="327"/>
    </location>
</feature>
<feature type="transmembrane region" description="Helical" evidence="6">
    <location>
        <begin position="6"/>
        <end position="30"/>
    </location>
</feature>
<dbReference type="AlphaFoldDB" id="A0AAV5D1Z9"/>
<keyword evidence="2" id="KW-0813">Transport</keyword>
<sequence>MKSTVFSAVVVSIGYTLLGWDFATLLAFYLPESPRWLVSDGKISEARVCLQWLRGKHDITDPLVDLLGSIHESMSEAGSRRNSFFPVLNSFSFAEHEQVNEHQDEDSEQQTRNVTSVGEVNNGDGLRASLLSQAPSVEVNDINTSFISEGSSSYLRRHGTSALAQEFMASLHDYDIEEEEEIHVTTLPHQPAHHDMENSGRHQFRQQIMRLSETADMKFKLRVLLLPGVRHALCYGMLIQALQQSAGISVLLRYTPEILEQVGVVSLFTDIGLSHHSTSILITILNALLMLPCITAAMLLMDVCGRRALLLFTSPILILAFGIMSFSSIVKMGTLEYAIVFHLTLTICFCAYVIGLGPIPNILCSEMFPTRARATCASICSLAFWFGGLLSAYCFPVMLSTIGLGGACGLYALICCIVLSFVYFRIPETKGLPLELIAELFKFSRHDFVQ</sequence>
<dbReference type="Pfam" id="PF00083">
    <property type="entry name" value="Sugar_tr"/>
    <property type="match status" value="2"/>
</dbReference>
<accession>A0AAV5D1Z9</accession>
<evidence type="ECO:0008006" key="9">
    <source>
        <dbReference type="Google" id="ProtNLM"/>
    </source>
</evidence>
<evidence type="ECO:0000256" key="2">
    <source>
        <dbReference type="ARBA" id="ARBA00022448"/>
    </source>
</evidence>
<evidence type="ECO:0000313" key="8">
    <source>
        <dbReference type="Proteomes" id="UP001054889"/>
    </source>
</evidence>
<evidence type="ECO:0000256" key="4">
    <source>
        <dbReference type="ARBA" id="ARBA00022989"/>
    </source>
</evidence>
<comment type="subcellular location">
    <subcellularLocation>
        <location evidence="1">Membrane</location>
    </subcellularLocation>
</comment>
<organism evidence="7 8">
    <name type="scientific">Eleusine coracana subsp. coracana</name>
    <dbReference type="NCBI Taxonomy" id="191504"/>
    <lineage>
        <taxon>Eukaryota</taxon>
        <taxon>Viridiplantae</taxon>
        <taxon>Streptophyta</taxon>
        <taxon>Embryophyta</taxon>
        <taxon>Tracheophyta</taxon>
        <taxon>Spermatophyta</taxon>
        <taxon>Magnoliopsida</taxon>
        <taxon>Liliopsida</taxon>
        <taxon>Poales</taxon>
        <taxon>Poaceae</taxon>
        <taxon>PACMAD clade</taxon>
        <taxon>Chloridoideae</taxon>
        <taxon>Cynodonteae</taxon>
        <taxon>Eleusininae</taxon>
        <taxon>Eleusine</taxon>
    </lineage>
</organism>
<proteinExistence type="predicted"/>
<dbReference type="PANTHER" id="PTHR48020:SF35">
    <property type="entry name" value="SUGAR TRANSPORTER"/>
    <property type="match status" value="1"/>
</dbReference>
<keyword evidence="4 6" id="KW-1133">Transmembrane helix</keyword>
<reference evidence="7" key="2">
    <citation type="submission" date="2021-12" db="EMBL/GenBank/DDBJ databases">
        <title>Resequencing data analysis of finger millet.</title>
        <authorList>
            <person name="Hatakeyama M."/>
            <person name="Aluri S."/>
            <person name="Balachadran M.T."/>
            <person name="Sivarajan S.R."/>
            <person name="Poveda L."/>
            <person name="Shimizu-Inatsugi R."/>
            <person name="Schlapbach R."/>
            <person name="Sreeman S.M."/>
            <person name="Shimizu K.K."/>
        </authorList>
    </citation>
    <scope>NUCLEOTIDE SEQUENCE</scope>
</reference>
<dbReference type="SUPFAM" id="SSF103473">
    <property type="entry name" value="MFS general substrate transporter"/>
    <property type="match status" value="1"/>
</dbReference>
<feature type="transmembrane region" description="Helical" evidence="6">
    <location>
        <begin position="376"/>
        <end position="398"/>
    </location>
</feature>
<dbReference type="EMBL" id="BQKI01000011">
    <property type="protein sequence ID" value="GJN04948.1"/>
    <property type="molecule type" value="Genomic_DNA"/>
</dbReference>
<feature type="transmembrane region" description="Helical" evidence="6">
    <location>
        <begin position="404"/>
        <end position="424"/>
    </location>
</feature>
<dbReference type="PANTHER" id="PTHR48020">
    <property type="entry name" value="PROTON MYO-INOSITOL COTRANSPORTER"/>
    <property type="match status" value="1"/>
</dbReference>
<evidence type="ECO:0000313" key="7">
    <source>
        <dbReference type="EMBL" id="GJN04948.1"/>
    </source>
</evidence>
<dbReference type="GO" id="GO:0022857">
    <property type="term" value="F:transmembrane transporter activity"/>
    <property type="evidence" value="ECO:0007669"/>
    <property type="project" value="InterPro"/>
</dbReference>
<protein>
    <recommendedName>
        <fullName evidence="9">Major facilitator superfamily (MFS) profile domain-containing protein</fullName>
    </recommendedName>
</protein>
<keyword evidence="8" id="KW-1185">Reference proteome</keyword>
<comment type="caution">
    <text evidence="7">The sequence shown here is derived from an EMBL/GenBank/DDBJ whole genome shotgun (WGS) entry which is preliminary data.</text>
</comment>
<name>A0AAV5D1Z9_ELECO</name>
<feature type="transmembrane region" description="Helical" evidence="6">
    <location>
        <begin position="339"/>
        <end position="364"/>
    </location>
</feature>
<dbReference type="InterPro" id="IPR050814">
    <property type="entry name" value="Myo-inositol_Transporter"/>
</dbReference>
<dbReference type="InterPro" id="IPR005828">
    <property type="entry name" value="MFS_sugar_transport-like"/>
</dbReference>
<evidence type="ECO:0000256" key="6">
    <source>
        <dbReference type="SAM" id="Phobius"/>
    </source>
</evidence>
<dbReference type="Gene3D" id="1.20.1250.20">
    <property type="entry name" value="MFS general substrate transporter like domains"/>
    <property type="match status" value="2"/>
</dbReference>
<keyword evidence="5 6" id="KW-0472">Membrane</keyword>
<feature type="transmembrane region" description="Helical" evidence="6">
    <location>
        <begin position="280"/>
        <end position="301"/>
    </location>
</feature>
<evidence type="ECO:0000256" key="1">
    <source>
        <dbReference type="ARBA" id="ARBA00004370"/>
    </source>
</evidence>
<evidence type="ECO:0000256" key="3">
    <source>
        <dbReference type="ARBA" id="ARBA00022692"/>
    </source>
</evidence>